<dbReference type="Gene3D" id="1.25.40.10">
    <property type="entry name" value="Tetratricopeptide repeat domain"/>
    <property type="match status" value="2"/>
</dbReference>
<dbReference type="SMART" id="SM00028">
    <property type="entry name" value="TPR"/>
    <property type="match status" value="2"/>
</dbReference>
<sequence>MADDTFNRLDGHAHTVVQAGRIGELHQHYHASAPPAPFQLPPSLVHFENRRAEQELVDRATAGPPSRPGPRVVSLTGIAGIGKTALGFHLARRRAEDYPDGVLYLDLDDLRREGVVELADALGELLGGLGVDPQWLGRGFAARSKQYWTLTRGKRLLVVVDNARYGTEAAPLLPASAASLVIVTSRAPLHDLPGIAAEVPVGPLTAEDGVRLLHRLVDGPRLTAEPQAAAELAGSCGGLPAALHVAAQWVRRHPRRALSRLVAELTRELREKGIPVVEAVWDAAYADLGGLAARLYRLLAHHPGPTVTTLEAAALLGAGPTGGGEAGESTAVEQAEDALEELETAGLLERRGPEHRMHALLRGHAARRAHHADPQGAERAAALRTLIRWYRRQAARADLLAAGPRMTFAALPEALPGVPDVEFTDPPAALRWLAERRLPLHACVRLAFDDGRYEDAWALAEPLWTHFLDHRHYADATDAFRTAVAAADRAEEPRAMARTRCQLARALWEQERYEEAAEQLGRALGIAETLGDGTNERKLTASVTEFRGNLRLAVGDLDAAARDFEAARRVHQEIGNAYGVLLQTYHLGQTALRGADYGHAAELLAQAHRMAAGQRRERMTARTAFALGRALRGAGRPTEALAPLRTALAGACARGSTADEARVREELAALLGELDEPQEAAEHRAAARLLAERHGAPPQTS</sequence>
<organism evidence="2 3">
    <name type="scientific">Streptomyces polyrhachis</name>
    <dbReference type="NCBI Taxonomy" id="1282885"/>
    <lineage>
        <taxon>Bacteria</taxon>
        <taxon>Bacillati</taxon>
        <taxon>Actinomycetota</taxon>
        <taxon>Actinomycetes</taxon>
        <taxon>Kitasatosporales</taxon>
        <taxon>Streptomycetaceae</taxon>
        <taxon>Streptomyces</taxon>
    </lineage>
</organism>
<proteinExistence type="predicted"/>
<dbReference type="Gene3D" id="3.40.50.300">
    <property type="entry name" value="P-loop containing nucleotide triphosphate hydrolases"/>
    <property type="match status" value="1"/>
</dbReference>
<feature type="region of interest" description="Disordered" evidence="1">
    <location>
        <begin position="675"/>
        <end position="701"/>
    </location>
</feature>
<dbReference type="InterPro" id="IPR019734">
    <property type="entry name" value="TPR_rpt"/>
</dbReference>
<dbReference type="EMBL" id="JBHSZO010000013">
    <property type="protein sequence ID" value="MFC7218580.1"/>
    <property type="molecule type" value="Genomic_DNA"/>
</dbReference>
<evidence type="ECO:0000313" key="3">
    <source>
        <dbReference type="Proteomes" id="UP001596413"/>
    </source>
</evidence>
<dbReference type="PRINTS" id="PR00364">
    <property type="entry name" value="DISEASERSIST"/>
</dbReference>
<accession>A0ABW2GGT1</accession>
<name>A0ABW2GGT1_9ACTN</name>
<dbReference type="SUPFAM" id="SSF48452">
    <property type="entry name" value="TPR-like"/>
    <property type="match status" value="2"/>
</dbReference>
<feature type="compositionally biased region" description="Basic and acidic residues" evidence="1">
    <location>
        <begin position="680"/>
        <end position="695"/>
    </location>
</feature>
<dbReference type="SUPFAM" id="SSF52540">
    <property type="entry name" value="P-loop containing nucleoside triphosphate hydrolases"/>
    <property type="match status" value="1"/>
</dbReference>
<reference evidence="3" key="1">
    <citation type="journal article" date="2019" name="Int. J. Syst. Evol. Microbiol.">
        <title>The Global Catalogue of Microorganisms (GCM) 10K type strain sequencing project: providing services to taxonomists for standard genome sequencing and annotation.</title>
        <authorList>
            <consortium name="The Broad Institute Genomics Platform"/>
            <consortium name="The Broad Institute Genome Sequencing Center for Infectious Disease"/>
            <person name="Wu L."/>
            <person name="Ma J."/>
        </authorList>
    </citation>
    <scope>NUCLEOTIDE SEQUENCE [LARGE SCALE GENOMIC DNA]</scope>
    <source>
        <strain evidence="3">CGMCC 1.13681</strain>
    </source>
</reference>
<dbReference type="PANTHER" id="PTHR47691:SF3">
    <property type="entry name" value="HTH-TYPE TRANSCRIPTIONAL REGULATOR RV0890C-RELATED"/>
    <property type="match status" value="1"/>
</dbReference>
<dbReference type="PANTHER" id="PTHR47691">
    <property type="entry name" value="REGULATOR-RELATED"/>
    <property type="match status" value="1"/>
</dbReference>
<protein>
    <recommendedName>
        <fullName evidence="4">NB-ARC domain-containing protein</fullName>
    </recommendedName>
</protein>
<dbReference type="Proteomes" id="UP001596413">
    <property type="component" value="Unassembled WGS sequence"/>
</dbReference>
<evidence type="ECO:0000313" key="2">
    <source>
        <dbReference type="EMBL" id="MFC7218580.1"/>
    </source>
</evidence>
<evidence type="ECO:0000256" key="1">
    <source>
        <dbReference type="SAM" id="MobiDB-lite"/>
    </source>
</evidence>
<evidence type="ECO:0008006" key="4">
    <source>
        <dbReference type="Google" id="ProtNLM"/>
    </source>
</evidence>
<comment type="caution">
    <text evidence="2">The sequence shown here is derived from an EMBL/GenBank/DDBJ whole genome shotgun (WGS) entry which is preliminary data.</text>
</comment>
<keyword evidence="3" id="KW-1185">Reference proteome</keyword>
<dbReference type="InterPro" id="IPR027417">
    <property type="entry name" value="P-loop_NTPase"/>
</dbReference>
<gene>
    <name evidence="2" type="ORF">ACFQLX_10435</name>
</gene>
<dbReference type="RefSeq" id="WP_386413963.1">
    <property type="nucleotide sequence ID" value="NZ_JBHSZO010000013.1"/>
</dbReference>
<dbReference type="InterPro" id="IPR011990">
    <property type="entry name" value="TPR-like_helical_dom_sf"/>
</dbReference>